<dbReference type="Proteomes" id="UP000727407">
    <property type="component" value="Unassembled WGS sequence"/>
</dbReference>
<keyword evidence="2" id="KW-1185">Reference proteome</keyword>
<protein>
    <submittedName>
        <fullName evidence="1">Uncharacterized protein</fullName>
    </submittedName>
</protein>
<evidence type="ECO:0000313" key="2">
    <source>
        <dbReference type="Proteomes" id="UP000727407"/>
    </source>
</evidence>
<organism evidence="1 2">
    <name type="scientific">Clarias magur</name>
    <name type="common">Asian catfish</name>
    <name type="synonym">Macropteronotus magur</name>
    <dbReference type="NCBI Taxonomy" id="1594786"/>
    <lineage>
        <taxon>Eukaryota</taxon>
        <taxon>Metazoa</taxon>
        <taxon>Chordata</taxon>
        <taxon>Craniata</taxon>
        <taxon>Vertebrata</taxon>
        <taxon>Euteleostomi</taxon>
        <taxon>Actinopterygii</taxon>
        <taxon>Neopterygii</taxon>
        <taxon>Teleostei</taxon>
        <taxon>Ostariophysi</taxon>
        <taxon>Siluriformes</taxon>
        <taxon>Clariidae</taxon>
        <taxon>Clarias</taxon>
    </lineage>
</organism>
<dbReference type="AlphaFoldDB" id="A0A8J4TM97"/>
<proteinExistence type="predicted"/>
<name>A0A8J4TM97_CLAMG</name>
<reference evidence="1" key="1">
    <citation type="submission" date="2020-07" db="EMBL/GenBank/DDBJ databases">
        <title>Clarias magur genome sequencing, assembly and annotation.</title>
        <authorList>
            <person name="Kushwaha B."/>
            <person name="Kumar R."/>
            <person name="Das P."/>
            <person name="Joshi C.G."/>
            <person name="Kumar D."/>
            <person name="Nagpure N.S."/>
            <person name="Pandey M."/>
            <person name="Agarwal S."/>
            <person name="Srivastava S."/>
            <person name="Singh M."/>
            <person name="Sahoo L."/>
            <person name="Jayasankar P."/>
            <person name="Meher P.K."/>
            <person name="Koringa P.G."/>
            <person name="Iquebal M.A."/>
            <person name="Das S.P."/>
            <person name="Bit A."/>
            <person name="Patnaik S."/>
            <person name="Patel N."/>
            <person name="Shah T.M."/>
            <person name="Hinsu A."/>
            <person name="Jena J.K."/>
        </authorList>
    </citation>
    <scope>NUCLEOTIDE SEQUENCE</scope>
    <source>
        <strain evidence="1">CIFAMagur01</strain>
        <tissue evidence="1">Testis</tissue>
    </source>
</reference>
<accession>A0A8J4TM97</accession>
<evidence type="ECO:0000313" key="1">
    <source>
        <dbReference type="EMBL" id="KAF5893344.1"/>
    </source>
</evidence>
<gene>
    <name evidence="1" type="ORF">DAT39_016941</name>
</gene>
<dbReference type="EMBL" id="QNUK01000439">
    <property type="protein sequence ID" value="KAF5893344.1"/>
    <property type="molecule type" value="Genomic_DNA"/>
</dbReference>
<comment type="caution">
    <text evidence="1">The sequence shown here is derived from an EMBL/GenBank/DDBJ whole genome shotgun (WGS) entry which is preliminary data.</text>
</comment>
<sequence>MVAWVRVSECGLYGGVKLRPASTLEPDSWRDPALKRALQPLSFGWAGLHLIPRLEHSLAARALSPEDQP</sequence>